<dbReference type="Proteomes" id="UP001165297">
    <property type="component" value="Unassembled WGS sequence"/>
</dbReference>
<keyword evidence="1" id="KW-0472">Membrane</keyword>
<feature type="transmembrane region" description="Helical" evidence="1">
    <location>
        <begin position="92"/>
        <end position="112"/>
    </location>
</feature>
<feature type="transmembrane region" description="Helical" evidence="1">
    <location>
        <begin position="346"/>
        <end position="369"/>
    </location>
</feature>
<keyword evidence="3" id="KW-1185">Reference proteome</keyword>
<dbReference type="SUPFAM" id="SSF103473">
    <property type="entry name" value="MFS general substrate transporter"/>
    <property type="match status" value="1"/>
</dbReference>
<feature type="transmembrane region" description="Helical" evidence="1">
    <location>
        <begin position="316"/>
        <end position="334"/>
    </location>
</feature>
<gene>
    <name evidence="2" type="ORF">LGH70_17640</name>
</gene>
<feature type="transmembrane region" description="Helical" evidence="1">
    <location>
        <begin position="389"/>
        <end position="409"/>
    </location>
</feature>
<feature type="transmembrane region" description="Helical" evidence="1">
    <location>
        <begin position="191"/>
        <end position="212"/>
    </location>
</feature>
<dbReference type="Gene3D" id="1.20.1250.20">
    <property type="entry name" value="MFS general substrate transporter like domains"/>
    <property type="match status" value="1"/>
</dbReference>
<reference evidence="2" key="1">
    <citation type="submission" date="2021-10" db="EMBL/GenBank/DDBJ databases">
        <authorList>
            <person name="Dean J.D."/>
            <person name="Kim M.K."/>
            <person name="Newey C.N."/>
            <person name="Stoker T.S."/>
            <person name="Thompson D.W."/>
            <person name="Grose J.H."/>
        </authorList>
    </citation>
    <scope>NUCLEOTIDE SEQUENCE</scope>
    <source>
        <strain evidence="2">BT635</strain>
    </source>
</reference>
<evidence type="ECO:0000313" key="2">
    <source>
        <dbReference type="EMBL" id="MCB2379426.1"/>
    </source>
</evidence>
<protein>
    <recommendedName>
        <fullName evidence="4">MFS transporter</fullName>
    </recommendedName>
</protein>
<feature type="transmembrane region" description="Helical" evidence="1">
    <location>
        <begin position="287"/>
        <end position="310"/>
    </location>
</feature>
<proteinExistence type="predicted"/>
<feature type="transmembrane region" description="Helical" evidence="1">
    <location>
        <begin position="163"/>
        <end position="185"/>
    </location>
</feature>
<dbReference type="InterPro" id="IPR036259">
    <property type="entry name" value="MFS_trans_sf"/>
</dbReference>
<name>A0ABS8AGP3_9BACT</name>
<comment type="caution">
    <text evidence="2">The sequence shown here is derived from an EMBL/GenBank/DDBJ whole genome shotgun (WGS) entry which is preliminary data.</text>
</comment>
<keyword evidence="1" id="KW-0812">Transmembrane</keyword>
<accession>A0ABS8AGP3</accession>
<feature type="transmembrane region" description="Helical" evidence="1">
    <location>
        <begin position="224"/>
        <end position="243"/>
    </location>
</feature>
<evidence type="ECO:0000313" key="3">
    <source>
        <dbReference type="Proteomes" id="UP001165297"/>
    </source>
</evidence>
<organism evidence="2 3">
    <name type="scientific">Hymenobacter nitidus</name>
    <dbReference type="NCBI Taxonomy" id="2880929"/>
    <lineage>
        <taxon>Bacteria</taxon>
        <taxon>Pseudomonadati</taxon>
        <taxon>Bacteroidota</taxon>
        <taxon>Cytophagia</taxon>
        <taxon>Cytophagales</taxon>
        <taxon>Hymenobacteraceae</taxon>
        <taxon>Hymenobacter</taxon>
    </lineage>
</organism>
<feature type="transmembrane region" description="Helical" evidence="1">
    <location>
        <begin position="416"/>
        <end position="439"/>
    </location>
</feature>
<sequence length="441" mass="46425">MMSSTLLVTPEVSVSTPVHPRWALGVLLAIALLERLCMGTIQTGLALGLLAPLGYSVSSTQELLVGFSLLNASMLLVGGWVADLYWGVRRTLLVGALLVAIGFGALAGVFWARPAAFGGNDSVLLPMLLALPAMGAGLLLPGLLVAVAGLGRFSLRTLARDFLLIRLVAGLASIILPLVIGTVVGRFGAGWILGSAGCLAALLVLLLVRYRYLLPPAPSVSSKSLIRQYWGVLPGLILILRAAGGSAKMLTVLLGSLFLGTLGYLAWSTVTPRAGEETQPAPRKLLVQILGVFGLSLLLAVVTKAGYTVAPEPRQLMIWSLVPMGALLGLFLWTRWEPQATGGYRLWNAGLILAGVGAIPVLLVLLQYFEVGAGLSAFQFERLAATLPLHTAIICLLFLLPILISLYGPATTRARLMALCLVLSTVAAELVAGLVASIWPY</sequence>
<feature type="transmembrane region" description="Helical" evidence="1">
    <location>
        <begin position="63"/>
        <end position="85"/>
    </location>
</feature>
<feature type="transmembrane region" description="Helical" evidence="1">
    <location>
        <begin position="124"/>
        <end position="151"/>
    </location>
</feature>
<evidence type="ECO:0008006" key="4">
    <source>
        <dbReference type="Google" id="ProtNLM"/>
    </source>
</evidence>
<dbReference type="EMBL" id="JAJADQ010000010">
    <property type="protein sequence ID" value="MCB2379426.1"/>
    <property type="molecule type" value="Genomic_DNA"/>
</dbReference>
<feature type="transmembrane region" description="Helical" evidence="1">
    <location>
        <begin position="249"/>
        <end position="267"/>
    </location>
</feature>
<keyword evidence="1" id="KW-1133">Transmembrane helix</keyword>
<dbReference type="RefSeq" id="WP_226188310.1">
    <property type="nucleotide sequence ID" value="NZ_JAJADQ010000010.1"/>
</dbReference>
<evidence type="ECO:0000256" key="1">
    <source>
        <dbReference type="SAM" id="Phobius"/>
    </source>
</evidence>